<name>A0A853AWJ0_9PSEU</name>
<protein>
    <submittedName>
        <fullName evidence="4">GNAT superfamily N-acetyltransferase</fullName>
    </submittedName>
</protein>
<sequence>MDLRVVAYDDPDAVKLIDGVQQEYVVRYGEMDITPVEPSEFAPPLGLFLVGYLDDVPVACGGWRVRGDDEAELKRMYVVDAARGKGFARAVLAELERTAFAAGRTRLVLESGLKQPEALALYRSAGYADIPKFGVYRDDPLSVCMGKVLEDMSGDLRAG</sequence>
<dbReference type="CDD" id="cd04301">
    <property type="entry name" value="NAT_SF"/>
    <property type="match status" value="1"/>
</dbReference>
<dbReference type="PROSITE" id="PS51186">
    <property type="entry name" value="GNAT"/>
    <property type="match status" value="1"/>
</dbReference>
<organism evidence="4 5">
    <name type="scientific">Amycolatopsis endophytica</name>
    <dbReference type="NCBI Taxonomy" id="860233"/>
    <lineage>
        <taxon>Bacteria</taxon>
        <taxon>Bacillati</taxon>
        <taxon>Actinomycetota</taxon>
        <taxon>Actinomycetes</taxon>
        <taxon>Pseudonocardiales</taxon>
        <taxon>Pseudonocardiaceae</taxon>
        <taxon>Amycolatopsis</taxon>
    </lineage>
</organism>
<reference evidence="4 5" key="1">
    <citation type="submission" date="2020-07" db="EMBL/GenBank/DDBJ databases">
        <title>Sequencing the genomes of 1000 actinobacteria strains.</title>
        <authorList>
            <person name="Klenk H.-P."/>
        </authorList>
    </citation>
    <scope>NUCLEOTIDE SEQUENCE [LARGE SCALE GENOMIC DNA]</scope>
    <source>
        <strain evidence="4 5">DSM 104006</strain>
    </source>
</reference>
<proteinExistence type="predicted"/>
<comment type="caution">
    <text evidence="4">The sequence shown here is derived from an EMBL/GenBank/DDBJ whole genome shotgun (WGS) entry which is preliminary data.</text>
</comment>
<keyword evidence="2" id="KW-0012">Acyltransferase</keyword>
<evidence type="ECO:0000313" key="5">
    <source>
        <dbReference type="Proteomes" id="UP000549616"/>
    </source>
</evidence>
<dbReference type="SUPFAM" id="SSF55729">
    <property type="entry name" value="Acyl-CoA N-acyltransferases (Nat)"/>
    <property type="match status" value="1"/>
</dbReference>
<evidence type="ECO:0000259" key="3">
    <source>
        <dbReference type="PROSITE" id="PS51186"/>
    </source>
</evidence>
<dbReference type="InterPro" id="IPR050832">
    <property type="entry name" value="Bact_Acetyltransf"/>
</dbReference>
<feature type="domain" description="N-acetyltransferase" evidence="3">
    <location>
        <begin position="1"/>
        <end position="150"/>
    </location>
</feature>
<dbReference type="PANTHER" id="PTHR43877">
    <property type="entry name" value="AMINOALKYLPHOSPHONATE N-ACETYLTRANSFERASE-RELATED-RELATED"/>
    <property type="match status" value="1"/>
</dbReference>
<keyword evidence="5" id="KW-1185">Reference proteome</keyword>
<gene>
    <name evidence="4" type="ORF">HNR02_000299</name>
</gene>
<evidence type="ECO:0000313" key="4">
    <source>
        <dbReference type="EMBL" id="NYI86976.1"/>
    </source>
</evidence>
<dbReference type="Pfam" id="PF00583">
    <property type="entry name" value="Acetyltransf_1"/>
    <property type="match status" value="1"/>
</dbReference>
<dbReference type="GO" id="GO:0016747">
    <property type="term" value="F:acyltransferase activity, transferring groups other than amino-acyl groups"/>
    <property type="evidence" value="ECO:0007669"/>
    <property type="project" value="InterPro"/>
</dbReference>
<accession>A0A853AWJ0</accession>
<dbReference type="PANTHER" id="PTHR43877:SF2">
    <property type="entry name" value="AMINOALKYLPHOSPHONATE N-ACETYLTRANSFERASE-RELATED"/>
    <property type="match status" value="1"/>
</dbReference>
<dbReference type="AlphaFoldDB" id="A0A853AWJ0"/>
<keyword evidence="1 4" id="KW-0808">Transferase</keyword>
<dbReference type="Gene3D" id="3.40.630.30">
    <property type="match status" value="1"/>
</dbReference>
<evidence type="ECO:0000256" key="1">
    <source>
        <dbReference type="ARBA" id="ARBA00022679"/>
    </source>
</evidence>
<dbReference type="EMBL" id="JACCFK010000001">
    <property type="protein sequence ID" value="NYI86976.1"/>
    <property type="molecule type" value="Genomic_DNA"/>
</dbReference>
<evidence type="ECO:0000256" key="2">
    <source>
        <dbReference type="ARBA" id="ARBA00023315"/>
    </source>
</evidence>
<dbReference type="RefSeq" id="WP_179771436.1">
    <property type="nucleotide sequence ID" value="NZ_JACCFK010000001.1"/>
</dbReference>
<dbReference type="Proteomes" id="UP000549616">
    <property type="component" value="Unassembled WGS sequence"/>
</dbReference>
<dbReference type="InterPro" id="IPR000182">
    <property type="entry name" value="GNAT_dom"/>
</dbReference>
<dbReference type="InterPro" id="IPR016181">
    <property type="entry name" value="Acyl_CoA_acyltransferase"/>
</dbReference>